<dbReference type="EMBL" id="CM042031">
    <property type="protein sequence ID" value="KAI3784061.1"/>
    <property type="molecule type" value="Genomic_DNA"/>
</dbReference>
<organism evidence="1 2">
    <name type="scientific">Smallanthus sonchifolius</name>
    <dbReference type="NCBI Taxonomy" id="185202"/>
    <lineage>
        <taxon>Eukaryota</taxon>
        <taxon>Viridiplantae</taxon>
        <taxon>Streptophyta</taxon>
        <taxon>Embryophyta</taxon>
        <taxon>Tracheophyta</taxon>
        <taxon>Spermatophyta</taxon>
        <taxon>Magnoliopsida</taxon>
        <taxon>eudicotyledons</taxon>
        <taxon>Gunneridae</taxon>
        <taxon>Pentapetalae</taxon>
        <taxon>asterids</taxon>
        <taxon>campanulids</taxon>
        <taxon>Asterales</taxon>
        <taxon>Asteraceae</taxon>
        <taxon>Asteroideae</taxon>
        <taxon>Heliantheae alliance</taxon>
        <taxon>Millerieae</taxon>
        <taxon>Smallanthus</taxon>
    </lineage>
</organism>
<keyword evidence="2" id="KW-1185">Reference proteome</keyword>
<proteinExistence type="predicted"/>
<sequence>MTDFQLAGGDYRLTRLRELNCEVHFDYKVNTLDKKITGVFDKIIFVDRNSSNIKEEDGEKELEKEEEEEDGKKHSRLEQKIDHKKLNKDKLDRENFVSEKDDLNEFYRKSQENEDDKHIFEFKDEKNFWANEIFR</sequence>
<dbReference type="Proteomes" id="UP001056120">
    <property type="component" value="Linkage Group LG14"/>
</dbReference>
<gene>
    <name evidence="1" type="ORF">L1987_43153</name>
</gene>
<comment type="caution">
    <text evidence="1">The sequence shown here is derived from an EMBL/GenBank/DDBJ whole genome shotgun (WGS) entry which is preliminary data.</text>
</comment>
<accession>A0ACB9GM34</accession>
<evidence type="ECO:0000313" key="1">
    <source>
        <dbReference type="EMBL" id="KAI3784061.1"/>
    </source>
</evidence>
<protein>
    <submittedName>
        <fullName evidence="1">Uncharacterized protein</fullName>
    </submittedName>
</protein>
<evidence type="ECO:0000313" key="2">
    <source>
        <dbReference type="Proteomes" id="UP001056120"/>
    </source>
</evidence>
<reference evidence="1 2" key="2">
    <citation type="journal article" date="2022" name="Mol. Ecol. Resour.">
        <title>The genomes of chicory, endive, great burdock and yacon provide insights into Asteraceae paleo-polyploidization history and plant inulin production.</title>
        <authorList>
            <person name="Fan W."/>
            <person name="Wang S."/>
            <person name="Wang H."/>
            <person name="Wang A."/>
            <person name="Jiang F."/>
            <person name="Liu H."/>
            <person name="Zhao H."/>
            <person name="Xu D."/>
            <person name="Zhang Y."/>
        </authorList>
    </citation>
    <scope>NUCLEOTIDE SEQUENCE [LARGE SCALE GENOMIC DNA]</scope>
    <source>
        <strain evidence="2">cv. Yunnan</strain>
        <tissue evidence="1">Leaves</tissue>
    </source>
</reference>
<reference evidence="2" key="1">
    <citation type="journal article" date="2022" name="Mol. Ecol. Resour.">
        <title>The genomes of chicory, endive, great burdock and yacon provide insights into Asteraceae palaeo-polyploidization history and plant inulin production.</title>
        <authorList>
            <person name="Fan W."/>
            <person name="Wang S."/>
            <person name="Wang H."/>
            <person name="Wang A."/>
            <person name="Jiang F."/>
            <person name="Liu H."/>
            <person name="Zhao H."/>
            <person name="Xu D."/>
            <person name="Zhang Y."/>
        </authorList>
    </citation>
    <scope>NUCLEOTIDE SEQUENCE [LARGE SCALE GENOMIC DNA]</scope>
    <source>
        <strain evidence="2">cv. Yunnan</strain>
    </source>
</reference>
<name>A0ACB9GM34_9ASTR</name>